<evidence type="ECO:0000256" key="1">
    <source>
        <dbReference type="ARBA" id="ARBA00022679"/>
    </source>
</evidence>
<evidence type="ECO:0000313" key="3">
    <source>
        <dbReference type="Proteomes" id="UP000298180"/>
    </source>
</evidence>
<dbReference type="InterPro" id="IPR023606">
    <property type="entry name" value="CoA-Trfase_III_dom_1_sf"/>
</dbReference>
<dbReference type="PANTHER" id="PTHR48207:SF3">
    <property type="entry name" value="SUCCINATE--HYDROXYMETHYLGLUTARATE COA-TRANSFERASE"/>
    <property type="match status" value="1"/>
</dbReference>
<dbReference type="Pfam" id="PF02515">
    <property type="entry name" value="CoA_transf_3"/>
    <property type="match status" value="1"/>
</dbReference>
<reference evidence="2 3" key="1">
    <citation type="submission" date="2019-03" db="EMBL/GenBank/DDBJ databases">
        <title>Ramlibacter henchirensis DSM 14656, whole genome shotgun sequence.</title>
        <authorList>
            <person name="Zhang X."/>
            <person name="Feng G."/>
            <person name="Zhu H."/>
        </authorList>
    </citation>
    <scope>NUCLEOTIDE SEQUENCE [LARGE SCALE GENOMIC DNA]</scope>
    <source>
        <strain evidence="2 3">DSM 14656</strain>
    </source>
</reference>
<dbReference type="AlphaFoldDB" id="A0A4Z0C5I1"/>
<keyword evidence="3" id="KW-1185">Reference proteome</keyword>
<dbReference type="SUPFAM" id="SSF89796">
    <property type="entry name" value="CoA-transferase family III (CaiB/BaiF)"/>
    <property type="match status" value="1"/>
</dbReference>
<dbReference type="GO" id="GO:0008410">
    <property type="term" value="F:CoA-transferase activity"/>
    <property type="evidence" value="ECO:0007669"/>
    <property type="project" value="TreeGrafter"/>
</dbReference>
<gene>
    <name evidence="2" type="ORF">EZ313_01460</name>
</gene>
<organism evidence="2 3">
    <name type="scientific">Ramlibacter henchirensis</name>
    <dbReference type="NCBI Taxonomy" id="204072"/>
    <lineage>
        <taxon>Bacteria</taxon>
        <taxon>Pseudomonadati</taxon>
        <taxon>Pseudomonadota</taxon>
        <taxon>Betaproteobacteria</taxon>
        <taxon>Burkholderiales</taxon>
        <taxon>Comamonadaceae</taxon>
        <taxon>Ramlibacter</taxon>
    </lineage>
</organism>
<accession>A0A4Z0C5I1</accession>
<dbReference type="RefSeq" id="WP_135261450.1">
    <property type="nucleotide sequence ID" value="NZ_SMLM01000001.1"/>
</dbReference>
<proteinExistence type="predicted"/>
<dbReference type="OrthoDB" id="5294844at2"/>
<dbReference type="PANTHER" id="PTHR48207">
    <property type="entry name" value="SUCCINATE--HYDROXYMETHYLGLUTARATE COA-TRANSFERASE"/>
    <property type="match status" value="1"/>
</dbReference>
<dbReference type="InterPro" id="IPR050483">
    <property type="entry name" value="CoA-transferase_III_domain"/>
</dbReference>
<dbReference type="Gene3D" id="3.30.1540.10">
    <property type="entry name" value="formyl-coa transferase, domain 3"/>
    <property type="match status" value="1"/>
</dbReference>
<sequence length="401" mass="42863">MNNKALEGIRVLDLTNVLAGPLCAYQLALLGADVIKVEVPDSGDLARQLGSDPALNAARMGASFLAQNGGKRSITLNLKLEAGQTVLRRLVASADVLVENFRPGVMERLGLSYEELRKENPSLVYCAITGFGQEGPLRDAPAYDQIIQGLSGMMSVTGDEKCAPLRAGYPVADTISGIMGAFAITAALVRRQRTEEGAFIDVSMLDSALVSMGWVISNYLIAGTTPKPHGNDNFTAAPSGTFRTGEGLLNIAANKQEQFEKLARLVGRPELIEDPRFAKRESRKQNRAALNAELESALADHPASHWEKLLVFHGVPAGAVLSLPQALGLEQVALRGLLQEFEQVPGAERSIKVARTGFKLSNGDPDAHVPPPRLGEHTDEVLAGLGYTAADIRSLKEQGAL</sequence>
<dbReference type="Proteomes" id="UP000298180">
    <property type="component" value="Unassembled WGS sequence"/>
</dbReference>
<keyword evidence="1 2" id="KW-0808">Transferase</keyword>
<dbReference type="EMBL" id="SMLM01000001">
    <property type="protein sequence ID" value="TFZ05369.1"/>
    <property type="molecule type" value="Genomic_DNA"/>
</dbReference>
<protein>
    <submittedName>
        <fullName evidence="2">CoA transferase</fullName>
    </submittedName>
</protein>
<dbReference type="Gene3D" id="3.40.50.10540">
    <property type="entry name" value="Crotonobetainyl-coa:carnitine coa-transferase, domain 1"/>
    <property type="match status" value="1"/>
</dbReference>
<dbReference type="InterPro" id="IPR044855">
    <property type="entry name" value="CoA-Trfase_III_dom3_sf"/>
</dbReference>
<comment type="caution">
    <text evidence="2">The sequence shown here is derived from an EMBL/GenBank/DDBJ whole genome shotgun (WGS) entry which is preliminary data.</text>
</comment>
<dbReference type="InterPro" id="IPR003673">
    <property type="entry name" value="CoA-Trfase_fam_III"/>
</dbReference>
<evidence type="ECO:0000313" key="2">
    <source>
        <dbReference type="EMBL" id="TFZ05369.1"/>
    </source>
</evidence>
<name>A0A4Z0C5I1_9BURK</name>